<dbReference type="Gene3D" id="3.40.50.300">
    <property type="entry name" value="P-loop containing nucleotide triphosphate hydrolases"/>
    <property type="match status" value="2"/>
</dbReference>
<evidence type="ECO:0000256" key="4">
    <source>
        <dbReference type="ARBA" id="ARBA00022475"/>
    </source>
</evidence>
<name>A0A9W4L985_9BACI</name>
<keyword evidence="6" id="KW-0677">Repeat</keyword>
<dbReference type="AlphaFoldDB" id="A0A9W4L985"/>
<dbReference type="EMBL" id="CAKKMG010000134">
    <property type="protein sequence ID" value="CAH0310652.1"/>
    <property type="molecule type" value="Genomic_DNA"/>
</dbReference>
<keyword evidence="5" id="KW-0762">Sugar transport</keyword>
<dbReference type="CDD" id="cd03215">
    <property type="entry name" value="ABC_Carb_Monos_II"/>
    <property type="match status" value="1"/>
</dbReference>
<sequence>MNSVQLIENEVVSVSDSPSPILKMKGTSKTFSGVTVLKNINLELYKGEVHALMGENGAGKSTLIKILSGIYQPDANGGSIIYKNNSVTWSGPVEAKKQGISVIHQELKLSPNLTISENILMGTKFPENKFGMVKWNDVHHKAKEILHSMGSELNPKTIVSTLSVAQQQVVEIARALSYKADVLIMDEPTASLTDKEIEKLFEIIEDLKKKGVAIVYISHRMDEIFRISNRYTVLRDGEWINSGPIKDTNPEHLVKLMVGRELNSLFKRHTKVATSRVDDTKPALEIIGISDKRVVKNVSFKIYPGEIVGLAGLVGAGRTELIRTIFGAAQKTGGEILVNGEKVNITSPNDAIRHGIAHVPESRKEQGLFLNMNVKENIIMNELKKFRKAGKLNWKEIDQKADYLIKELGVKVSSSEQLVANLSGGNQQKVVIARWLSIGPKVLLLDEPTRGVDIGAKTEIHKIVSKLAEAGLAVLVVSSELPEILGISDRILVMHEGKLQRHLTRQEATQEKIMFFATGGQ</sequence>
<comment type="caution">
    <text evidence="12">The sequence shown here is derived from an EMBL/GenBank/DDBJ whole genome shotgun (WGS) entry which is preliminary data.</text>
</comment>
<dbReference type="PANTHER" id="PTHR43790">
    <property type="entry name" value="CARBOHYDRATE TRANSPORT ATP-BINDING PROTEIN MG119-RELATED"/>
    <property type="match status" value="1"/>
</dbReference>
<keyword evidence="7" id="KW-0547">Nucleotide-binding</keyword>
<dbReference type="GO" id="GO:0005524">
    <property type="term" value="F:ATP binding"/>
    <property type="evidence" value="ECO:0007669"/>
    <property type="project" value="UniProtKB-KW"/>
</dbReference>
<dbReference type="InterPro" id="IPR027417">
    <property type="entry name" value="P-loop_NTPase"/>
</dbReference>
<dbReference type="SMART" id="SM00382">
    <property type="entry name" value="AAA"/>
    <property type="match status" value="2"/>
</dbReference>
<evidence type="ECO:0000313" key="12">
    <source>
        <dbReference type="EMBL" id="CAH0310652.1"/>
    </source>
</evidence>
<feature type="domain" description="ABC transporter" evidence="11">
    <location>
        <begin position="275"/>
        <end position="521"/>
    </location>
</feature>
<dbReference type="Proteomes" id="UP000789326">
    <property type="component" value="Unassembled WGS sequence"/>
</dbReference>
<dbReference type="PROSITE" id="PS50893">
    <property type="entry name" value="ABC_TRANSPORTER_2"/>
    <property type="match status" value="2"/>
</dbReference>
<dbReference type="GO" id="GO:0016887">
    <property type="term" value="F:ATP hydrolysis activity"/>
    <property type="evidence" value="ECO:0007669"/>
    <property type="project" value="InterPro"/>
</dbReference>
<dbReference type="RefSeq" id="WP_309519065.1">
    <property type="nucleotide sequence ID" value="NZ_CAKKMG010000134.1"/>
</dbReference>
<evidence type="ECO:0000256" key="5">
    <source>
        <dbReference type="ARBA" id="ARBA00022597"/>
    </source>
</evidence>
<dbReference type="FunFam" id="3.40.50.300:FF:000127">
    <property type="entry name" value="Ribose import ATP-binding protein RbsA"/>
    <property type="match status" value="1"/>
</dbReference>
<keyword evidence="9" id="KW-1278">Translocase</keyword>
<gene>
    <name evidence="12" type="primary">rbsA_3</name>
    <name evidence="12" type="ORF">SRABI133_04924</name>
</gene>
<evidence type="ECO:0000313" key="13">
    <source>
        <dbReference type="Proteomes" id="UP000789326"/>
    </source>
</evidence>
<accession>A0A9W4L985</accession>
<dbReference type="PROSITE" id="PS00211">
    <property type="entry name" value="ABC_TRANSPORTER_1"/>
    <property type="match status" value="1"/>
</dbReference>
<dbReference type="InterPro" id="IPR050107">
    <property type="entry name" value="ABC_carbohydrate_import_ATPase"/>
</dbReference>
<protein>
    <submittedName>
        <fullName evidence="12">Ribose import ATP-binding protein RbsA</fullName>
        <ecNumber evidence="12">3.6.3.17</ecNumber>
    </submittedName>
</protein>
<evidence type="ECO:0000256" key="2">
    <source>
        <dbReference type="ARBA" id="ARBA00004533"/>
    </source>
</evidence>
<dbReference type="FunFam" id="3.40.50.300:FF:000126">
    <property type="entry name" value="Galactose/methyl galactoside import ATP-binding protein MglA"/>
    <property type="match status" value="1"/>
</dbReference>
<organism evidence="12 13">
    <name type="scientific">Peribacillus simplex</name>
    <dbReference type="NCBI Taxonomy" id="1478"/>
    <lineage>
        <taxon>Bacteria</taxon>
        <taxon>Bacillati</taxon>
        <taxon>Bacillota</taxon>
        <taxon>Bacilli</taxon>
        <taxon>Bacillales</taxon>
        <taxon>Bacillaceae</taxon>
        <taxon>Peribacillus</taxon>
    </lineage>
</organism>
<keyword evidence="8 12" id="KW-0067">ATP-binding</keyword>
<evidence type="ECO:0000259" key="11">
    <source>
        <dbReference type="PROSITE" id="PS50893"/>
    </source>
</evidence>
<dbReference type="EC" id="3.6.3.17" evidence="12"/>
<keyword evidence="4" id="KW-1003">Cell membrane</keyword>
<evidence type="ECO:0000256" key="9">
    <source>
        <dbReference type="ARBA" id="ARBA00022967"/>
    </source>
</evidence>
<dbReference type="CDD" id="cd03216">
    <property type="entry name" value="ABC_Carb_Monos_I"/>
    <property type="match status" value="1"/>
</dbReference>
<dbReference type="SUPFAM" id="SSF52540">
    <property type="entry name" value="P-loop containing nucleoside triphosphate hydrolases"/>
    <property type="match status" value="2"/>
</dbReference>
<keyword evidence="3" id="KW-0813">Transport</keyword>
<evidence type="ECO:0000256" key="7">
    <source>
        <dbReference type="ARBA" id="ARBA00022741"/>
    </source>
</evidence>
<reference evidence="12" key="1">
    <citation type="submission" date="2021-11" db="EMBL/GenBank/DDBJ databases">
        <authorList>
            <person name="Bulgarelli D."/>
        </authorList>
    </citation>
    <scope>NUCLEOTIDE SEQUENCE</scope>
    <source>
        <strain evidence="12">Bi133</strain>
    </source>
</reference>
<evidence type="ECO:0000256" key="6">
    <source>
        <dbReference type="ARBA" id="ARBA00022737"/>
    </source>
</evidence>
<evidence type="ECO:0000256" key="10">
    <source>
        <dbReference type="ARBA" id="ARBA00023136"/>
    </source>
</evidence>
<dbReference type="InterPro" id="IPR003593">
    <property type="entry name" value="AAA+_ATPase"/>
</dbReference>
<proteinExistence type="predicted"/>
<dbReference type="PANTHER" id="PTHR43790:SF3">
    <property type="entry name" value="D-ALLOSE IMPORT ATP-BINDING PROTEIN ALSA-RELATED"/>
    <property type="match status" value="1"/>
</dbReference>
<dbReference type="Pfam" id="PF00005">
    <property type="entry name" value="ABC_tran"/>
    <property type="match status" value="2"/>
</dbReference>
<dbReference type="GO" id="GO:0015749">
    <property type="term" value="P:monosaccharide transmembrane transport"/>
    <property type="evidence" value="ECO:0007669"/>
    <property type="project" value="UniProtKB-ARBA"/>
</dbReference>
<dbReference type="InterPro" id="IPR003439">
    <property type="entry name" value="ABC_transporter-like_ATP-bd"/>
</dbReference>
<feature type="domain" description="ABC transporter" evidence="11">
    <location>
        <begin position="22"/>
        <end position="261"/>
    </location>
</feature>
<evidence type="ECO:0000256" key="8">
    <source>
        <dbReference type="ARBA" id="ARBA00022840"/>
    </source>
</evidence>
<keyword evidence="10" id="KW-0472">Membrane</keyword>
<keyword evidence="12" id="KW-0378">Hydrolase</keyword>
<comment type="subcellular location">
    <subcellularLocation>
        <location evidence="2">Cell inner membrane</location>
    </subcellularLocation>
    <subcellularLocation>
        <location evidence="1">Cell membrane</location>
        <topology evidence="1">Peripheral membrane protein</topology>
    </subcellularLocation>
</comment>
<evidence type="ECO:0000256" key="1">
    <source>
        <dbReference type="ARBA" id="ARBA00004202"/>
    </source>
</evidence>
<dbReference type="GO" id="GO:0005886">
    <property type="term" value="C:plasma membrane"/>
    <property type="evidence" value="ECO:0007669"/>
    <property type="project" value="UniProtKB-SubCell"/>
</dbReference>
<evidence type="ECO:0000256" key="3">
    <source>
        <dbReference type="ARBA" id="ARBA00022448"/>
    </source>
</evidence>
<dbReference type="InterPro" id="IPR017871">
    <property type="entry name" value="ABC_transporter-like_CS"/>
</dbReference>